<keyword evidence="2" id="KW-1185">Reference proteome</keyword>
<protein>
    <submittedName>
        <fullName evidence="1">Uncharacterized protein</fullName>
    </submittedName>
</protein>
<dbReference type="EMBL" id="JAPJUH010000004">
    <property type="protein sequence ID" value="MCX3265658.1"/>
    <property type="molecule type" value="Genomic_DNA"/>
</dbReference>
<dbReference type="Proteomes" id="UP001142592">
    <property type="component" value="Unassembled WGS sequence"/>
</dbReference>
<sequence>MEQLTGKLVAISPALANDPIFKQGQIGIIAMADLKSGTANVVFSSGELGRYSSDALLVLKDKRDLYQDIMTGVREMDGDTFRQLLDINMKQEHADYLHQSAAMKIALSNPEVLKHSTVSLEEHLSIDLGKDINHDKVFER</sequence>
<evidence type="ECO:0000313" key="1">
    <source>
        <dbReference type="EMBL" id="MCX3265658.1"/>
    </source>
</evidence>
<comment type="caution">
    <text evidence="1">The sequence shown here is derived from an EMBL/GenBank/DDBJ whole genome shotgun (WGS) entry which is preliminary data.</text>
</comment>
<evidence type="ECO:0000313" key="2">
    <source>
        <dbReference type="Proteomes" id="UP001142592"/>
    </source>
</evidence>
<proteinExistence type="predicted"/>
<name>A0A9X3DDE8_9SPHI</name>
<dbReference type="RefSeq" id="WP_010599610.1">
    <property type="nucleotide sequence ID" value="NZ_JAPJUH010000004.1"/>
</dbReference>
<organism evidence="1 2">
    <name type="scientific">Pedobacter agri</name>
    <dbReference type="NCBI Taxonomy" id="454586"/>
    <lineage>
        <taxon>Bacteria</taxon>
        <taxon>Pseudomonadati</taxon>
        <taxon>Bacteroidota</taxon>
        <taxon>Sphingobacteriia</taxon>
        <taxon>Sphingobacteriales</taxon>
        <taxon>Sphingobacteriaceae</taxon>
        <taxon>Pedobacter</taxon>
    </lineage>
</organism>
<gene>
    <name evidence="1" type="ORF">OQZ29_12930</name>
</gene>
<reference evidence="1" key="1">
    <citation type="submission" date="2022-11" db="EMBL/GenBank/DDBJ databases">
        <authorList>
            <person name="Graham C."/>
            <person name="Newman J.D."/>
        </authorList>
    </citation>
    <scope>NUCLEOTIDE SEQUENCE</scope>
    <source>
        <strain evidence="1">DSM 19486</strain>
    </source>
</reference>
<accession>A0A9X3DDE8</accession>
<dbReference type="AlphaFoldDB" id="A0A9X3DDE8"/>